<dbReference type="NCBIfam" id="TIGR01549">
    <property type="entry name" value="HAD-SF-IA-v1"/>
    <property type="match status" value="1"/>
</dbReference>
<dbReference type="InterPro" id="IPR023198">
    <property type="entry name" value="PGP-like_dom2"/>
</dbReference>
<dbReference type="SFLD" id="SFLDG01135">
    <property type="entry name" value="C1.5.6:_HAD__Beta-PGM__Phospha"/>
    <property type="match status" value="1"/>
</dbReference>
<dbReference type="Proteomes" id="UP000464754">
    <property type="component" value="Chromosome"/>
</dbReference>
<dbReference type="RefSeq" id="WP_115714439.1">
    <property type="nucleotide sequence ID" value="NZ_AP019695.1"/>
</dbReference>
<accession>A0A6N4TEE7</accession>
<dbReference type="Gene3D" id="1.10.150.240">
    <property type="entry name" value="Putative phosphatase, domain 2"/>
    <property type="match status" value="1"/>
</dbReference>
<dbReference type="SUPFAM" id="SSF56784">
    <property type="entry name" value="HAD-like"/>
    <property type="match status" value="1"/>
</dbReference>
<dbReference type="PANTHER" id="PTHR43434:SF1">
    <property type="entry name" value="PHOSPHOGLYCOLATE PHOSPHATASE"/>
    <property type="match status" value="1"/>
</dbReference>
<dbReference type="GO" id="GO:0008967">
    <property type="term" value="F:phosphoglycolate phosphatase activity"/>
    <property type="evidence" value="ECO:0007669"/>
    <property type="project" value="TreeGrafter"/>
</dbReference>
<keyword evidence="2" id="KW-1185">Reference proteome</keyword>
<name>A0A6N4TEE7_9FIRM</name>
<evidence type="ECO:0000313" key="1">
    <source>
        <dbReference type="EMBL" id="BBK21113.1"/>
    </source>
</evidence>
<dbReference type="Gene3D" id="3.40.50.1000">
    <property type="entry name" value="HAD superfamily/HAD-like"/>
    <property type="match status" value="1"/>
</dbReference>
<dbReference type="EMBL" id="AP019695">
    <property type="protein sequence ID" value="BBK21113.1"/>
    <property type="molecule type" value="Genomic_DNA"/>
</dbReference>
<dbReference type="InterPro" id="IPR050155">
    <property type="entry name" value="HAD-like_hydrolase_sf"/>
</dbReference>
<dbReference type="PANTHER" id="PTHR43434">
    <property type="entry name" value="PHOSPHOGLYCOLATE PHOSPHATASE"/>
    <property type="match status" value="1"/>
</dbReference>
<dbReference type="NCBIfam" id="TIGR01509">
    <property type="entry name" value="HAD-SF-IA-v3"/>
    <property type="match status" value="1"/>
</dbReference>
<dbReference type="SFLD" id="SFLDS00003">
    <property type="entry name" value="Haloacid_Dehalogenase"/>
    <property type="match status" value="1"/>
</dbReference>
<dbReference type="GO" id="GO:0006281">
    <property type="term" value="P:DNA repair"/>
    <property type="evidence" value="ECO:0007669"/>
    <property type="project" value="TreeGrafter"/>
</dbReference>
<gene>
    <name evidence="1" type="ORF">Aargi30884_00160</name>
</gene>
<dbReference type="InterPro" id="IPR006439">
    <property type="entry name" value="HAD-SF_hydro_IA"/>
</dbReference>
<dbReference type="InterPro" id="IPR036412">
    <property type="entry name" value="HAD-like_sf"/>
</dbReference>
<dbReference type="InterPro" id="IPR041492">
    <property type="entry name" value="HAD_2"/>
</dbReference>
<dbReference type="KEGG" id="aarg:Aargi30884_00160"/>
<proteinExistence type="predicted"/>
<dbReference type="InterPro" id="IPR023214">
    <property type="entry name" value="HAD_sf"/>
</dbReference>
<protein>
    <submittedName>
        <fullName evidence="1">Haloacid dehalogenase</fullName>
    </submittedName>
</protein>
<dbReference type="GO" id="GO:0005829">
    <property type="term" value="C:cytosol"/>
    <property type="evidence" value="ECO:0007669"/>
    <property type="project" value="TreeGrafter"/>
</dbReference>
<dbReference type="AlphaFoldDB" id="A0A6N4TEE7"/>
<evidence type="ECO:0000313" key="2">
    <source>
        <dbReference type="Proteomes" id="UP000464754"/>
    </source>
</evidence>
<dbReference type="Pfam" id="PF13419">
    <property type="entry name" value="HAD_2"/>
    <property type="match status" value="1"/>
</dbReference>
<dbReference type="SFLD" id="SFLDG01129">
    <property type="entry name" value="C1.5:_HAD__Beta-PGM__Phosphata"/>
    <property type="match status" value="1"/>
</dbReference>
<reference evidence="2" key="1">
    <citation type="submission" date="2019-05" db="EMBL/GenBank/DDBJ databases">
        <title>Complete genome sequencing of Absiella argi strain JCM 30884.</title>
        <authorList>
            <person name="Sakamoto M."/>
            <person name="Murakami T."/>
            <person name="Mori H."/>
        </authorList>
    </citation>
    <scope>NUCLEOTIDE SEQUENCE [LARGE SCALE GENOMIC DNA]</scope>
    <source>
        <strain evidence="2">JCM 30884</strain>
    </source>
</reference>
<sequence>MIKAVVFDMDGVLVNSEPENLRILKEFMMENEVEPSDEFLASLIGTSYDVTCEKSAELMGKDWTMEAFREGYEAYDLQHPYDYGKVLNPQVKETLDWLKEHEYRIALASSSPIRLIYKMLEECGLEKYFEVITSGENFDESKPNPEIYLHTIEKLGLQPSECMAVEDSVYGIEAALRAGMEVCAYRDYEYDIDQSAADHIVDHMLDIINYL</sequence>
<organism evidence="1 2">
    <name type="scientific">Amedibacterium intestinale</name>
    <dbReference type="NCBI Taxonomy" id="2583452"/>
    <lineage>
        <taxon>Bacteria</taxon>
        <taxon>Bacillati</taxon>
        <taxon>Bacillota</taxon>
        <taxon>Erysipelotrichia</taxon>
        <taxon>Erysipelotrichales</taxon>
        <taxon>Erysipelotrichaceae</taxon>
        <taxon>Amedibacterium</taxon>
    </lineage>
</organism>